<feature type="compositionally biased region" description="Basic and acidic residues" evidence="1">
    <location>
        <begin position="206"/>
        <end position="216"/>
    </location>
</feature>
<dbReference type="GO" id="GO:0019464">
    <property type="term" value="P:glycine decarboxylation via glycine cleavage system"/>
    <property type="evidence" value="ECO:0007669"/>
    <property type="project" value="InterPro"/>
</dbReference>
<gene>
    <name evidence="2" type="ORF">NDN08_000200</name>
</gene>
<dbReference type="GO" id="GO:0009249">
    <property type="term" value="P:protein lipoylation"/>
    <property type="evidence" value="ECO:0007669"/>
    <property type="project" value="TreeGrafter"/>
</dbReference>
<evidence type="ECO:0000256" key="1">
    <source>
        <dbReference type="SAM" id="MobiDB-lite"/>
    </source>
</evidence>
<sequence length="241" mass="26428">MLRSRFVGILSPRGFVVRSGAWVGAGRRSSSDVTGSSRQDGAEEVEESTEETAAERFRRAFDGMICPSDRVYAKSHCWIKHEDPLTVRIGVSHHFLRNQGKEIVQIDPSPVSSYFCAGDELAYVSTDTGSTMVPCPVPGSLLATNSDAVLNPAVLSEQPYGDGWLVTLKLDDESATSKLLSSREYEKHCSEHPQDQDPANLEDEHDPTKEQADRVGQEATDDEVEERTAGPDGDEAKDDRS</sequence>
<dbReference type="AlphaFoldDB" id="A0AAV8UHG5"/>
<dbReference type="SUPFAM" id="SSF51230">
    <property type="entry name" value="Single hybrid motif"/>
    <property type="match status" value="1"/>
</dbReference>
<accession>A0AAV8UHG5</accession>
<dbReference type="InterPro" id="IPR002930">
    <property type="entry name" value="GCV_H"/>
</dbReference>
<organism evidence="2 3">
    <name type="scientific">Rhodosorus marinus</name>
    <dbReference type="NCBI Taxonomy" id="101924"/>
    <lineage>
        <taxon>Eukaryota</taxon>
        <taxon>Rhodophyta</taxon>
        <taxon>Stylonematophyceae</taxon>
        <taxon>Stylonematales</taxon>
        <taxon>Stylonemataceae</taxon>
        <taxon>Rhodosorus</taxon>
    </lineage>
</organism>
<dbReference type="Proteomes" id="UP001157974">
    <property type="component" value="Unassembled WGS sequence"/>
</dbReference>
<reference evidence="2 3" key="1">
    <citation type="journal article" date="2023" name="Nat. Commun.">
        <title>Origin of minicircular mitochondrial genomes in red algae.</title>
        <authorList>
            <person name="Lee Y."/>
            <person name="Cho C.H."/>
            <person name="Lee Y.M."/>
            <person name="Park S.I."/>
            <person name="Yang J.H."/>
            <person name="West J.A."/>
            <person name="Bhattacharya D."/>
            <person name="Yoon H.S."/>
        </authorList>
    </citation>
    <scope>NUCLEOTIDE SEQUENCE [LARGE SCALE GENOMIC DNA]</scope>
    <source>
        <strain evidence="2 3">CCMP1338</strain>
        <tissue evidence="2">Whole cell</tissue>
    </source>
</reference>
<dbReference type="GO" id="GO:0005737">
    <property type="term" value="C:cytoplasm"/>
    <property type="evidence" value="ECO:0007669"/>
    <property type="project" value="TreeGrafter"/>
</dbReference>
<dbReference type="Pfam" id="PF01597">
    <property type="entry name" value="GCV_H"/>
    <property type="match status" value="1"/>
</dbReference>
<dbReference type="Gene3D" id="2.40.50.100">
    <property type="match status" value="1"/>
</dbReference>
<dbReference type="GO" id="GO:0005960">
    <property type="term" value="C:glycine cleavage complex"/>
    <property type="evidence" value="ECO:0007669"/>
    <property type="project" value="InterPro"/>
</dbReference>
<feature type="compositionally biased region" description="Acidic residues" evidence="1">
    <location>
        <begin position="42"/>
        <end position="51"/>
    </location>
</feature>
<evidence type="ECO:0008006" key="4">
    <source>
        <dbReference type="Google" id="ProtNLM"/>
    </source>
</evidence>
<dbReference type="InterPro" id="IPR033753">
    <property type="entry name" value="GCV_H/Fam206"/>
</dbReference>
<dbReference type="EMBL" id="JAMWBK010000013">
    <property type="protein sequence ID" value="KAJ8900901.1"/>
    <property type="molecule type" value="Genomic_DNA"/>
</dbReference>
<dbReference type="PANTHER" id="PTHR11715">
    <property type="entry name" value="GLYCINE CLEAVAGE SYSTEM H PROTEIN"/>
    <property type="match status" value="1"/>
</dbReference>
<protein>
    <recommendedName>
        <fullName evidence="4">Glycine cleavage system H protein</fullName>
    </recommendedName>
</protein>
<keyword evidence="3" id="KW-1185">Reference proteome</keyword>
<comment type="caution">
    <text evidence="2">The sequence shown here is derived from an EMBL/GenBank/DDBJ whole genome shotgun (WGS) entry which is preliminary data.</text>
</comment>
<evidence type="ECO:0000313" key="2">
    <source>
        <dbReference type="EMBL" id="KAJ8900901.1"/>
    </source>
</evidence>
<feature type="compositionally biased region" description="Acidic residues" evidence="1">
    <location>
        <begin position="232"/>
        <end position="241"/>
    </location>
</feature>
<feature type="region of interest" description="Disordered" evidence="1">
    <location>
        <begin position="26"/>
        <end position="51"/>
    </location>
</feature>
<evidence type="ECO:0000313" key="3">
    <source>
        <dbReference type="Proteomes" id="UP001157974"/>
    </source>
</evidence>
<dbReference type="PANTHER" id="PTHR11715:SF3">
    <property type="entry name" value="GLYCINE CLEAVAGE SYSTEM H PROTEIN-RELATED"/>
    <property type="match status" value="1"/>
</dbReference>
<dbReference type="CDD" id="cd06848">
    <property type="entry name" value="GCS_H"/>
    <property type="match status" value="1"/>
</dbReference>
<name>A0AAV8UHG5_9RHOD</name>
<dbReference type="InterPro" id="IPR011053">
    <property type="entry name" value="Single_hybrid_motif"/>
</dbReference>
<proteinExistence type="predicted"/>
<feature type="region of interest" description="Disordered" evidence="1">
    <location>
        <begin position="179"/>
        <end position="241"/>
    </location>
</feature>
<feature type="compositionally biased region" description="Basic and acidic residues" evidence="1">
    <location>
        <begin position="181"/>
        <end position="195"/>
    </location>
</feature>